<reference evidence="2" key="1">
    <citation type="submission" date="2019-05" db="EMBL/GenBank/DDBJ databases">
        <title>Annotation for the trematode Fasciolopsis buski.</title>
        <authorList>
            <person name="Choi Y.-J."/>
        </authorList>
    </citation>
    <scope>NUCLEOTIDE SEQUENCE</scope>
    <source>
        <strain evidence="2">HT</strain>
        <tissue evidence="2">Whole worm</tissue>
    </source>
</reference>
<feature type="compositionally biased region" description="Polar residues" evidence="1">
    <location>
        <begin position="637"/>
        <end position="648"/>
    </location>
</feature>
<organism evidence="2 3">
    <name type="scientific">Fasciolopsis buskii</name>
    <dbReference type="NCBI Taxonomy" id="27845"/>
    <lineage>
        <taxon>Eukaryota</taxon>
        <taxon>Metazoa</taxon>
        <taxon>Spiralia</taxon>
        <taxon>Lophotrochozoa</taxon>
        <taxon>Platyhelminthes</taxon>
        <taxon>Trematoda</taxon>
        <taxon>Digenea</taxon>
        <taxon>Plagiorchiida</taxon>
        <taxon>Echinostomata</taxon>
        <taxon>Echinostomatoidea</taxon>
        <taxon>Fasciolidae</taxon>
        <taxon>Fasciolopsis</taxon>
    </lineage>
</organism>
<sequence>MHASLASIGRACTVEDEEPPETPTHSSIDSQTDYLEQCFKPPGWTARELVEKTSELMSRSVEVWPYSSLTPPDYPKSGCALECGIYVRSEEGENTSGDTAIPLDKTTKIALASVSIESYSNVTIPPVAEVCLDRLTRLHRLCELVRHTFRLDCLTSTYSELNSGLSNLYTHSDNITLKEYELLEATLSDYSRAYSSPLPTHPGRSTRSEHHAMMLKHSALPGTASLHPSSSSSPGLATSASVYPYTHFSTPVVSNPGQLGELRVICESLRQCLTQMKRFFHEQQNTARLLRNFPRGSIETKFSLLHSPTQTVTVDTNRLTSAILLSAHHLVYSGLSLLAHADITRYTHGELWEMTRGIEELDILNRHLQIGCRTAHSESLCDMLIEMQIVHKSTGSILNELSHFELLYDPVLVACSISVGYIFTLIAYQRSIRLANAIYQQLSAVRSFDLQDKKEGPIFTTASVAQSKCLTLVEAFRVYLNQNYDRTASEYLRSEYEFIAGFLDVLSQSTNMLYQVQKLKLICSAAAAAQAKKTELDRQNQRSRFPKPAVVHESSSHAVSVEGVHGILVKRISTEKEPSYTGEGESKSVSKTNCANNRTSRCVRKESSSKKHSVSQYQETLHRAGTLDRYVATGSVNYPMSSNDPVENTDSKNGQESENVCATVPTEQPKKTTSVSAKKAVQWSDHREISTRHQVIGRFLEMTWRYTEIHLLSLFMCPSTLYVTNEQTSNFYGSSVKDGAESETHVSGIGRRCTTVSCFLMKPHQIRTLSGYIREVSKPGKFITSPSSYSTVNVVHA</sequence>
<proteinExistence type="predicted"/>
<evidence type="ECO:0000313" key="3">
    <source>
        <dbReference type="Proteomes" id="UP000728185"/>
    </source>
</evidence>
<keyword evidence="3" id="KW-1185">Reference proteome</keyword>
<feature type="region of interest" description="Disordered" evidence="1">
    <location>
        <begin position="598"/>
        <end position="617"/>
    </location>
</feature>
<comment type="caution">
    <text evidence="2">The sequence shown here is derived from an EMBL/GenBank/DDBJ whole genome shotgun (WGS) entry which is preliminary data.</text>
</comment>
<name>A0A8E0VLD8_9TREM</name>
<evidence type="ECO:0000256" key="1">
    <source>
        <dbReference type="SAM" id="MobiDB-lite"/>
    </source>
</evidence>
<feature type="region of interest" description="Disordered" evidence="1">
    <location>
        <begin position="637"/>
        <end position="656"/>
    </location>
</feature>
<dbReference type="AlphaFoldDB" id="A0A8E0VLD8"/>
<feature type="region of interest" description="Disordered" evidence="1">
    <location>
        <begin position="1"/>
        <end position="31"/>
    </location>
</feature>
<evidence type="ECO:0000313" key="2">
    <source>
        <dbReference type="EMBL" id="KAA0194682.1"/>
    </source>
</evidence>
<dbReference type="OrthoDB" id="6579237at2759"/>
<protein>
    <submittedName>
        <fullName evidence="2">Uncharacterized protein</fullName>
    </submittedName>
</protein>
<gene>
    <name evidence="2" type="ORF">FBUS_00154</name>
</gene>
<accession>A0A8E0VLD8</accession>
<dbReference type="EMBL" id="LUCM01004193">
    <property type="protein sequence ID" value="KAA0194682.1"/>
    <property type="molecule type" value="Genomic_DNA"/>
</dbReference>
<dbReference type="Proteomes" id="UP000728185">
    <property type="component" value="Unassembled WGS sequence"/>
</dbReference>